<feature type="domain" description="RRM" evidence="8">
    <location>
        <begin position="199"/>
        <end position="285"/>
    </location>
</feature>
<evidence type="ECO:0000259" key="9">
    <source>
        <dbReference type="PROSITE" id="PS50174"/>
    </source>
</evidence>
<comment type="subcellular location">
    <subcellularLocation>
        <location evidence="1">Nucleus</location>
    </subcellularLocation>
</comment>
<reference evidence="10" key="1">
    <citation type="journal article" date="2020" name="J. Eukaryot. Microbiol.">
        <title>De novo Sequencing, Assembly and Annotation of the Transcriptome for the Free-Living Testate Amoeba Arcella intermedia.</title>
        <authorList>
            <person name="Ribeiro G.M."/>
            <person name="Porfirio-Sousa A.L."/>
            <person name="Maurer-Alcala X.X."/>
            <person name="Katz L.A."/>
            <person name="Lahr D.J.G."/>
        </authorList>
    </citation>
    <scope>NUCLEOTIDE SEQUENCE</scope>
</reference>
<dbReference type="InterPro" id="IPR000504">
    <property type="entry name" value="RRM_dom"/>
</dbReference>
<dbReference type="PIRSF" id="PIRSF031066">
    <property type="entry name" value="Splicing_factor_SPF45"/>
    <property type="match status" value="1"/>
</dbReference>
<dbReference type="InterPro" id="IPR040052">
    <property type="entry name" value="RBM17"/>
</dbReference>
<dbReference type="SUPFAM" id="SSF54928">
    <property type="entry name" value="RNA-binding domain, RBD"/>
    <property type="match status" value="1"/>
</dbReference>
<feature type="region of interest" description="Disordered" evidence="7">
    <location>
        <begin position="1"/>
        <end position="61"/>
    </location>
</feature>
<dbReference type="Pfam" id="PF01585">
    <property type="entry name" value="G-patch"/>
    <property type="match status" value="1"/>
</dbReference>
<evidence type="ECO:0008006" key="11">
    <source>
        <dbReference type="Google" id="ProtNLM"/>
    </source>
</evidence>
<dbReference type="SMART" id="SM00361">
    <property type="entry name" value="RRM_1"/>
    <property type="match status" value="1"/>
</dbReference>
<dbReference type="PROSITE" id="PS50174">
    <property type="entry name" value="G_PATCH"/>
    <property type="match status" value="1"/>
</dbReference>
<evidence type="ECO:0000256" key="5">
    <source>
        <dbReference type="ARBA" id="ARBA00023242"/>
    </source>
</evidence>
<dbReference type="InterPro" id="IPR012677">
    <property type="entry name" value="Nucleotide-bd_a/b_plait_sf"/>
</dbReference>
<proteinExistence type="predicted"/>
<evidence type="ECO:0000256" key="1">
    <source>
        <dbReference type="ARBA" id="ARBA00004123"/>
    </source>
</evidence>
<organism evidence="10">
    <name type="scientific">Arcella intermedia</name>
    <dbReference type="NCBI Taxonomy" id="1963864"/>
    <lineage>
        <taxon>Eukaryota</taxon>
        <taxon>Amoebozoa</taxon>
        <taxon>Tubulinea</taxon>
        <taxon>Elardia</taxon>
        <taxon>Arcellinida</taxon>
        <taxon>Sphaerothecina</taxon>
        <taxon>Arcellidae</taxon>
        <taxon>Arcella</taxon>
    </lineage>
</organism>
<dbReference type="GO" id="GO:0045292">
    <property type="term" value="P:mRNA cis splicing, via spliceosome"/>
    <property type="evidence" value="ECO:0007669"/>
    <property type="project" value="UniProtKB-UniRule"/>
</dbReference>
<dbReference type="AlphaFoldDB" id="A0A6B2L9G7"/>
<keyword evidence="5" id="KW-0539">Nucleus</keyword>
<feature type="domain" description="G-patch" evidence="9">
    <location>
        <begin position="128"/>
        <end position="176"/>
    </location>
</feature>
<dbReference type="Gene3D" id="3.30.70.330">
    <property type="match status" value="1"/>
</dbReference>
<evidence type="ECO:0000313" key="10">
    <source>
        <dbReference type="EMBL" id="NDV33555.1"/>
    </source>
</evidence>
<dbReference type="InterPro" id="IPR035979">
    <property type="entry name" value="RBD_domain_sf"/>
</dbReference>
<dbReference type="InterPro" id="IPR000467">
    <property type="entry name" value="G_patch_dom"/>
</dbReference>
<dbReference type="GO" id="GO:0003723">
    <property type="term" value="F:RNA binding"/>
    <property type="evidence" value="ECO:0007669"/>
    <property type="project" value="UniProtKB-UniRule"/>
</dbReference>
<dbReference type="PANTHER" id="PTHR13288">
    <property type="entry name" value="SPLICING FACTOR 45 SPF45"/>
    <property type="match status" value="1"/>
</dbReference>
<keyword evidence="4 6" id="KW-0508">mRNA splicing</keyword>
<dbReference type="PROSITE" id="PS50102">
    <property type="entry name" value="RRM"/>
    <property type="match status" value="1"/>
</dbReference>
<accession>A0A6B2L9G7</accession>
<keyword evidence="2 6" id="KW-0507">mRNA processing</keyword>
<dbReference type="FunFam" id="3.30.70.330:FF:000382">
    <property type="entry name" value="G-patch domain-containing protein"/>
    <property type="match status" value="1"/>
</dbReference>
<evidence type="ECO:0000256" key="6">
    <source>
        <dbReference type="PIRNR" id="PIRNR031066"/>
    </source>
</evidence>
<evidence type="ECO:0000256" key="7">
    <source>
        <dbReference type="SAM" id="MobiDB-lite"/>
    </source>
</evidence>
<evidence type="ECO:0000256" key="4">
    <source>
        <dbReference type="ARBA" id="ARBA00023187"/>
    </source>
</evidence>
<dbReference type="InterPro" id="IPR003954">
    <property type="entry name" value="RRM_euk-type"/>
</dbReference>
<name>A0A6B2L9G7_9EUKA</name>
<evidence type="ECO:0000259" key="8">
    <source>
        <dbReference type="PROSITE" id="PS50102"/>
    </source>
</evidence>
<keyword evidence="3 6" id="KW-0694">RNA-binding</keyword>
<dbReference type="Pfam" id="PF00076">
    <property type="entry name" value="RRM_1"/>
    <property type="match status" value="1"/>
</dbReference>
<evidence type="ECO:0000256" key="2">
    <source>
        <dbReference type="ARBA" id="ARBA00022664"/>
    </source>
</evidence>
<dbReference type="GO" id="GO:0071011">
    <property type="term" value="C:precatalytic spliceosome"/>
    <property type="evidence" value="ECO:0007669"/>
    <property type="project" value="TreeGrafter"/>
</dbReference>
<sequence length="297" mass="32600">MAPRVARMSARGIKETSLANAQKKATKTPNLPSAPAAGGPQVNNILHENEANPVDSKGTNLTQALNAMKDPYDPAEPNDYQEFCRERMRKLHEKERSLLESQTLAAKEKDPKARNTQPNANFNGVPGMSPIAEKMMKKMGWKGKGHGLGRQEQGMTTPLIAQKHGAGAQGIIIHADSNKQQPPPPPPAAPAAPEMKGSNVIVLRNMVGPGEVDDMLCGETTRECMKYGQVLACEVWEDPTGQLPSNEAVRLFVKFDKQEQALQALADLDGRFFGGRNVKADFYLREKFDKMEFNEPI</sequence>
<dbReference type="SMART" id="SM00443">
    <property type="entry name" value="G_patch"/>
    <property type="match status" value="1"/>
</dbReference>
<protein>
    <recommendedName>
        <fullName evidence="11">G-patch domain-containing protein</fullName>
    </recommendedName>
</protein>
<dbReference type="PANTHER" id="PTHR13288:SF8">
    <property type="entry name" value="SPLICING FACTOR 45"/>
    <property type="match status" value="1"/>
</dbReference>
<evidence type="ECO:0000256" key="3">
    <source>
        <dbReference type="ARBA" id="ARBA00022884"/>
    </source>
</evidence>
<dbReference type="EMBL" id="GIBP01004586">
    <property type="protein sequence ID" value="NDV33555.1"/>
    <property type="molecule type" value="Transcribed_RNA"/>
</dbReference>
<feature type="region of interest" description="Disordered" evidence="7">
    <location>
        <begin position="101"/>
        <end position="127"/>
    </location>
</feature>